<organism evidence="1 2">
    <name type="scientific">Neorhizobium alkalisoli</name>
    <dbReference type="NCBI Taxonomy" id="528178"/>
    <lineage>
        <taxon>Bacteria</taxon>
        <taxon>Pseudomonadati</taxon>
        <taxon>Pseudomonadota</taxon>
        <taxon>Alphaproteobacteria</taxon>
        <taxon>Hyphomicrobiales</taxon>
        <taxon>Rhizobiaceae</taxon>
        <taxon>Rhizobium/Agrobacterium group</taxon>
        <taxon>Neorhizobium</taxon>
    </lineage>
</organism>
<dbReference type="Pfam" id="PF04365">
    <property type="entry name" value="BrnT_toxin"/>
    <property type="match status" value="1"/>
</dbReference>
<sequence length="93" mass="10795">MLYFAWNEDKAAANLAKHRVSFADACSVFDDPFALDIEDLSMEYGEIRRRIIGLGQGRFLTVIYTERDDTVRLISARKSTKPEMREYENNVGW</sequence>
<dbReference type="Proteomes" id="UP000320653">
    <property type="component" value="Unassembled WGS sequence"/>
</dbReference>
<gene>
    <name evidence="1" type="ORF">FHW37_102118</name>
</gene>
<proteinExistence type="predicted"/>
<evidence type="ECO:0000313" key="2">
    <source>
        <dbReference type="Proteomes" id="UP000320653"/>
    </source>
</evidence>
<reference evidence="1 2" key="1">
    <citation type="submission" date="2019-06" db="EMBL/GenBank/DDBJ databases">
        <title>Sorghum-associated microbial communities from plants grown in Nebraska, USA.</title>
        <authorList>
            <person name="Schachtman D."/>
        </authorList>
    </citation>
    <scope>NUCLEOTIDE SEQUENCE [LARGE SCALE GENOMIC DNA]</scope>
    <source>
        <strain evidence="1 2">1225</strain>
    </source>
</reference>
<dbReference type="OrthoDB" id="839663at2"/>
<keyword evidence="2" id="KW-1185">Reference proteome</keyword>
<dbReference type="EMBL" id="VIWP01000002">
    <property type="protein sequence ID" value="TWF56488.1"/>
    <property type="molecule type" value="Genomic_DNA"/>
</dbReference>
<dbReference type="InterPro" id="IPR007460">
    <property type="entry name" value="BrnT_toxin"/>
</dbReference>
<dbReference type="InterPro" id="IPR038573">
    <property type="entry name" value="BrnT_sf"/>
</dbReference>
<protein>
    <submittedName>
        <fullName evidence="1">Uncharacterized protein</fullName>
    </submittedName>
</protein>
<dbReference type="Gene3D" id="3.10.450.530">
    <property type="entry name" value="Ribonuclease toxin, BrnT, of type II toxin-antitoxin system"/>
    <property type="match status" value="1"/>
</dbReference>
<dbReference type="RefSeq" id="WP_145634097.1">
    <property type="nucleotide sequence ID" value="NZ_VIWP01000002.1"/>
</dbReference>
<name>A0A561R1J2_9HYPH</name>
<evidence type="ECO:0000313" key="1">
    <source>
        <dbReference type="EMBL" id="TWF56488.1"/>
    </source>
</evidence>
<accession>A0A561R1J2</accession>
<comment type="caution">
    <text evidence="1">The sequence shown here is derived from an EMBL/GenBank/DDBJ whole genome shotgun (WGS) entry which is preliminary data.</text>
</comment>
<dbReference type="AlphaFoldDB" id="A0A561R1J2"/>